<dbReference type="KEGG" id="hspo:JGZ69_03260"/>
<evidence type="ECO:0000313" key="1">
    <source>
        <dbReference type="EMBL" id="QQX25976.1"/>
    </source>
</evidence>
<proteinExistence type="predicted"/>
<organism evidence="1 2">
    <name type="scientific">Heyndrickxia sporothermodurans</name>
    <dbReference type="NCBI Taxonomy" id="46224"/>
    <lineage>
        <taxon>Bacteria</taxon>
        <taxon>Bacillati</taxon>
        <taxon>Bacillota</taxon>
        <taxon>Bacilli</taxon>
        <taxon>Bacillales</taxon>
        <taxon>Bacillaceae</taxon>
        <taxon>Heyndrickxia</taxon>
    </lineage>
</organism>
<accession>A0AB37HES4</accession>
<sequence length="132" mass="15645">MAEKWTFNTDKDYWDFGSYDTKQEAIEQGRIVIKDEEPDHFYESSHFRIGKIVPVTMRNIDADMILEPIADDLYDKHEQAGENAFTKTTTEQTLDLERQLQDVFDGWIKKYDLDPTKGYFTVTEIEEIPFYE</sequence>
<evidence type="ECO:0008006" key="3">
    <source>
        <dbReference type="Google" id="ProtNLM"/>
    </source>
</evidence>
<protein>
    <recommendedName>
        <fullName evidence="3">Phage protein</fullName>
    </recommendedName>
</protein>
<dbReference type="RefSeq" id="WP_107958427.1">
    <property type="nucleotide sequence ID" value="NZ_CP066701.1"/>
</dbReference>
<name>A0AB37HES4_9BACI</name>
<reference evidence="1 2" key="1">
    <citation type="submission" date="2020-12" db="EMBL/GenBank/DDBJ databases">
        <title>Taxonomic evaluation of the Bacillus sporothermodurans group of bacteria based on whole genome sequences.</title>
        <authorList>
            <person name="Fiedler G."/>
            <person name="Herbstmann A.-D."/>
            <person name="Doll E."/>
            <person name="Wenning M."/>
            <person name="Brinks E."/>
            <person name="Kabisch J."/>
            <person name="Breitenwieser F."/>
            <person name="Lappann M."/>
            <person name="Boehnlein C."/>
            <person name="Franz C."/>
        </authorList>
    </citation>
    <scope>NUCLEOTIDE SEQUENCE [LARGE SCALE GENOMIC DNA]</scope>
    <source>
        <strain evidence="1 2">DSM 10599</strain>
    </source>
</reference>
<dbReference type="AlphaFoldDB" id="A0AB37HES4"/>
<dbReference type="Proteomes" id="UP000595512">
    <property type="component" value="Chromosome"/>
</dbReference>
<evidence type="ECO:0000313" key="2">
    <source>
        <dbReference type="Proteomes" id="UP000595512"/>
    </source>
</evidence>
<gene>
    <name evidence="1" type="ORF">JGZ69_03260</name>
</gene>
<dbReference type="EMBL" id="CP066701">
    <property type="protein sequence ID" value="QQX25976.1"/>
    <property type="molecule type" value="Genomic_DNA"/>
</dbReference>